<gene>
    <name evidence="6" type="ORF">ACJMK2_020231</name>
</gene>
<evidence type="ECO:0000256" key="2">
    <source>
        <dbReference type="ARBA" id="ARBA00022692"/>
    </source>
</evidence>
<evidence type="ECO:0000256" key="3">
    <source>
        <dbReference type="ARBA" id="ARBA00022989"/>
    </source>
</evidence>
<dbReference type="Gene3D" id="1.20.140.150">
    <property type="match status" value="1"/>
</dbReference>
<keyword evidence="3 5" id="KW-1133">Transmembrane helix</keyword>
<dbReference type="AlphaFoldDB" id="A0ABD3TYF5"/>
<feature type="transmembrane region" description="Helical" evidence="5">
    <location>
        <begin position="7"/>
        <end position="31"/>
    </location>
</feature>
<keyword evidence="4 5" id="KW-0472">Membrane</keyword>
<dbReference type="GO" id="GO:0016020">
    <property type="term" value="C:membrane"/>
    <property type="evidence" value="ECO:0007669"/>
    <property type="project" value="UniProtKB-SubCell"/>
</dbReference>
<comment type="caution">
    <text evidence="6">The sequence shown here is derived from an EMBL/GenBank/DDBJ whole genome shotgun (WGS) entry which is preliminary data.</text>
</comment>
<feature type="transmembrane region" description="Helical" evidence="5">
    <location>
        <begin position="105"/>
        <end position="125"/>
    </location>
</feature>
<evidence type="ECO:0000256" key="1">
    <source>
        <dbReference type="ARBA" id="ARBA00004141"/>
    </source>
</evidence>
<dbReference type="Pfam" id="PF00822">
    <property type="entry name" value="PMP22_Claudin"/>
    <property type="match status" value="1"/>
</dbReference>
<keyword evidence="7" id="KW-1185">Reference proteome</keyword>
<evidence type="ECO:0000256" key="5">
    <source>
        <dbReference type="SAM" id="Phobius"/>
    </source>
</evidence>
<name>A0ABD3TYF5_SINWO</name>
<evidence type="ECO:0000256" key="4">
    <source>
        <dbReference type="ARBA" id="ARBA00023136"/>
    </source>
</evidence>
<reference evidence="6 7" key="1">
    <citation type="submission" date="2024-11" db="EMBL/GenBank/DDBJ databases">
        <title>Chromosome-level genome assembly of the freshwater bivalve Anodonta woodiana.</title>
        <authorList>
            <person name="Chen X."/>
        </authorList>
    </citation>
    <scope>NUCLEOTIDE SEQUENCE [LARGE SCALE GENOMIC DNA]</scope>
    <source>
        <strain evidence="6">MN2024</strain>
        <tissue evidence="6">Gills</tissue>
    </source>
</reference>
<organism evidence="6 7">
    <name type="scientific">Sinanodonta woodiana</name>
    <name type="common">Chinese pond mussel</name>
    <name type="synonym">Anodonta woodiana</name>
    <dbReference type="NCBI Taxonomy" id="1069815"/>
    <lineage>
        <taxon>Eukaryota</taxon>
        <taxon>Metazoa</taxon>
        <taxon>Spiralia</taxon>
        <taxon>Lophotrochozoa</taxon>
        <taxon>Mollusca</taxon>
        <taxon>Bivalvia</taxon>
        <taxon>Autobranchia</taxon>
        <taxon>Heteroconchia</taxon>
        <taxon>Palaeoheterodonta</taxon>
        <taxon>Unionida</taxon>
        <taxon>Unionoidea</taxon>
        <taxon>Unionidae</taxon>
        <taxon>Unioninae</taxon>
        <taxon>Sinanodonta</taxon>
    </lineage>
</organism>
<protein>
    <submittedName>
        <fullName evidence="6">Uncharacterized protein</fullName>
    </submittedName>
</protein>
<evidence type="ECO:0000313" key="6">
    <source>
        <dbReference type="EMBL" id="KAL3842189.1"/>
    </source>
</evidence>
<comment type="subcellular location">
    <subcellularLocation>
        <location evidence="1">Membrane</location>
        <topology evidence="1">Multi-pass membrane protein</topology>
    </subcellularLocation>
</comment>
<feature type="transmembrane region" description="Helical" evidence="5">
    <location>
        <begin position="66"/>
        <end position="93"/>
    </location>
</feature>
<sequence>MNIYDAVTLFLLLSATVLHLIGLILPGWWIVQENDSVSYFNIWFVIYCTDEDNCSETTFMMSGDRAWLIGPAILEVLGLATFVACALLNIYYLLKTKTGKAIRKLYAILLACAGFIIIFGLLIFIKKKAGLSRVETETSKGEPGWAMIITIVAAVVAVLDSILACIGISRNFKKEDEPLTFPDNMDLSLIVSVIGDNKKF</sequence>
<feature type="transmembrane region" description="Helical" evidence="5">
    <location>
        <begin position="145"/>
        <end position="168"/>
    </location>
</feature>
<proteinExistence type="predicted"/>
<keyword evidence="2 5" id="KW-0812">Transmembrane</keyword>
<evidence type="ECO:0000313" key="7">
    <source>
        <dbReference type="Proteomes" id="UP001634394"/>
    </source>
</evidence>
<dbReference type="Proteomes" id="UP001634394">
    <property type="component" value="Unassembled WGS sequence"/>
</dbReference>
<accession>A0ABD3TYF5</accession>
<dbReference type="EMBL" id="JBJQND010000017">
    <property type="protein sequence ID" value="KAL3842189.1"/>
    <property type="molecule type" value="Genomic_DNA"/>
</dbReference>
<dbReference type="InterPro" id="IPR004031">
    <property type="entry name" value="PMP22/EMP/MP20/Claudin"/>
</dbReference>